<evidence type="ECO:0000313" key="3">
    <source>
        <dbReference type="Proteomes" id="UP000199691"/>
    </source>
</evidence>
<dbReference type="PANTHER" id="PTHR46082:SF6">
    <property type="entry name" value="AAA+ ATPASE DOMAIN-CONTAINING PROTEIN-RELATED"/>
    <property type="match status" value="1"/>
</dbReference>
<reference evidence="3" key="1">
    <citation type="submission" date="2016-10" db="EMBL/GenBank/DDBJ databases">
        <authorList>
            <person name="Varghese N."/>
            <person name="Submissions S."/>
        </authorList>
    </citation>
    <scope>NUCLEOTIDE SEQUENCE [LARGE SCALE GENOMIC DNA]</scope>
    <source>
        <strain evidence="3">CGMCC 4.6609</strain>
    </source>
</reference>
<dbReference type="SUPFAM" id="SSF52540">
    <property type="entry name" value="P-loop containing nucleoside triphosphate hydrolases"/>
    <property type="match status" value="1"/>
</dbReference>
<proteinExistence type="predicted"/>
<dbReference type="PANTHER" id="PTHR46082">
    <property type="entry name" value="ATP/GTP-BINDING PROTEIN-RELATED"/>
    <property type="match status" value="1"/>
</dbReference>
<evidence type="ECO:0000313" key="2">
    <source>
        <dbReference type="EMBL" id="SDP89475.1"/>
    </source>
</evidence>
<feature type="compositionally biased region" description="Low complexity" evidence="1">
    <location>
        <begin position="724"/>
        <end position="737"/>
    </location>
</feature>
<organism evidence="2 3">
    <name type="scientific">Lentzea jiangxiensis</name>
    <dbReference type="NCBI Taxonomy" id="641025"/>
    <lineage>
        <taxon>Bacteria</taxon>
        <taxon>Bacillati</taxon>
        <taxon>Actinomycetota</taxon>
        <taxon>Actinomycetes</taxon>
        <taxon>Pseudonocardiales</taxon>
        <taxon>Pseudonocardiaceae</taxon>
        <taxon>Lentzea</taxon>
    </lineage>
</organism>
<dbReference type="AlphaFoldDB" id="A0A1H0WG57"/>
<dbReference type="Gene3D" id="1.25.40.10">
    <property type="entry name" value="Tetratricopeptide repeat domain"/>
    <property type="match status" value="1"/>
</dbReference>
<dbReference type="Gene3D" id="3.40.50.300">
    <property type="entry name" value="P-loop containing nucleotide triphosphate hydrolases"/>
    <property type="match status" value="1"/>
</dbReference>
<evidence type="ECO:0000256" key="1">
    <source>
        <dbReference type="SAM" id="MobiDB-lite"/>
    </source>
</evidence>
<dbReference type="InterPro" id="IPR053137">
    <property type="entry name" value="NLR-like"/>
</dbReference>
<dbReference type="InterPro" id="IPR027417">
    <property type="entry name" value="P-loop_NTPase"/>
</dbReference>
<dbReference type="SUPFAM" id="SSF48452">
    <property type="entry name" value="TPR-like"/>
    <property type="match status" value="1"/>
</dbReference>
<accession>A0A1H0WG57</accession>
<dbReference type="Pfam" id="PF13374">
    <property type="entry name" value="TPR_10"/>
    <property type="match status" value="1"/>
</dbReference>
<name>A0A1H0WG57_9PSEU</name>
<protein>
    <submittedName>
        <fullName evidence="2">Tetratricopeptide repeat-containing protein</fullName>
    </submittedName>
</protein>
<dbReference type="STRING" id="641025.SAMN05421507_11937"/>
<sequence>MSDDLPLPDVSNSAEGTSGQVNQFGVVHGDVHVGGASRPAALPLRVGLVPQRAGSFQHRGVDVPDRAVLTGMGGVGKTQLAADHAERLWHAGEVRVLVWVTAASRDAIVSSYADAAAKITGRAGSARTFLEWLAETPEPWLVVLDDVQAPADLHGLWPPASGRVVVTTRRRDASLRGDRQVVDVDVFSARESVAYLTSAAGGADGAAELAEDLGHLPLALAQAAAYVLDRQLSCAQYRTRLAQRRLAAVAPDDLPDEHRATVAATWSLSVERADSLRPRGVARPLLAIASVLDANGIPLEVFTSPAVLEFLGVDAADARDGLSCLHRLSLVTFDAEAGSVRVHALVQRATRDAADLDAVARVAADGLAQAWPRTERGTARGQALRANAEALLATGGDALWDGACPPVLFRRLESLVDVGLLAEAVDSLEGLLPTAVERLGPRHRDVLTIRRLLIHFGSETTDPAGAITAYRRLLPELLEVIGPDDVQTLLLRRGIACSLGVAGDPARAAADLGRLLTDQLRVLGRDHDETLTTRHNIAFWRAQAGDLAGALAEARRLLADRVDLLGHDDVQTMITRQNIADMIGKAGDPASAAEETRLVLADRSRVLGPDHAQTWMSRTSLSHWLYEAGQVAAAAAEARKLLEDRIRVLGPAHPEVASTRASFLYLAERSREAVGFWEAQRTERVSPSHSEPSDGISSASWTGYTVSSVASSSSALHQRNVEIVVSSTSSKPEVSTSRPSTEA</sequence>
<gene>
    <name evidence="2" type="ORF">SAMN05421507_11937</name>
</gene>
<dbReference type="InterPro" id="IPR011990">
    <property type="entry name" value="TPR-like_helical_dom_sf"/>
</dbReference>
<dbReference type="OrthoDB" id="3885120at2"/>
<dbReference type="EMBL" id="FNIX01000019">
    <property type="protein sequence ID" value="SDP89475.1"/>
    <property type="molecule type" value="Genomic_DNA"/>
</dbReference>
<keyword evidence="3" id="KW-1185">Reference proteome</keyword>
<feature type="region of interest" description="Disordered" evidence="1">
    <location>
        <begin position="724"/>
        <end position="743"/>
    </location>
</feature>
<dbReference type="Proteomes" id="UP000199691">
    <property type="component" value="Unassembled WGS sequence"/>
</dbReference>